<dbReference type="GO" id="GO:0042171">
    <property type="term" value="F:lysophosphatidic acid acyltransferase activity"/>
    <property type="evidence" value="ECO:0007669"/>
    <property type="project" value="TreeGrafter"/>
</dbReference>
<dbReference type="AlphaFoldDB" id="A0A7I7XUX3"/>
<organism evidence="1 2">
    <name type="scientific">Mycolicibacterium confluentis</name>
    <dbReference type="NCBI Taxonomy" id="28047"/>
    <lineage>
        <taxon>Bacteria</taxon>
        <taxon>Bacillati</taxon>
        <taxon>Actinomycetota</taxon>
        <taxon>Actinomycetes</taxon>
        <taxon>Mycobacteriales</taxon>
        <taxon>Mycobacteriaceae</taxon>
        <taxon>Mycolicibacterium</taxon>
    </lineage>
</organism>
<accession>A0A7I7XUX3</accession>
<keyword evidence="2" id="KW-1185">Reference proteome</keyword>
<evidence type="ECO:0000313" key="2">
    <source>
        <dbReference type="Proteomes" id="UP000466931"/>
    </source>
</evidence>
<sequence length="262" mass="29068">MLEVIDKGSATESHPVPLVFVHGAVHSAWCWDEHFLDYFADNGYRSIAFSMRGHGGSGLDGKALGACGIADYVDDMRSVISRLPLHPVLVGHSMGGFVVQKYLESAGAPAAVLMSSAPPRTWFMRSMGAGRHHPWLGVKSTVTRNALALYPTPAMVREALFSPRTPDVVVQKCFERLERESFRALNTDMGFRNLVRPHLVSTPLLVLDGEQVSWGPRVAHDIAKAYRTEAQYFPDMGHDMMLEPGWQGVADRIQDWLRVRGL</sequence>
<dbReference type="GO" id="GO:0055088">
    <property type="term" value="P:lipid homeostasis"/>
    <property type="evidence" value="ECO:0007669"/>
    <property type="project" value="TreeGrafter"/>
</dbReference>
<dbReference type="InterPro" id="IPR000073">
    <property type="entry name" value="AB_hydrolase_1"/>
</dbReference>
<dbReference type="Pfam" id="PF12697">
    <property type="entry name" value="Abhydrolase_6"/>
    <property type="match status" value="1"/>
</dbReference>
<dbReference type="InterPro" id="IPR029058">
    <property type="entry name" value="AB_hydrolase_fold"/>
</dbReference>
<dbReference type="PANTHER" id="PTHR42886:SF42">
    <property type="entry name" value="ALPHA_BETA-HYDROLASES SUPERFAMILY PROTEIN"/>
    <property type="match status" value="1"/>
</dbReference>
<evidence type="ECO:0000313" key="1">
    <source>
        <dbReference type="EMBL" id="BBZ32934.1"/>
    </source>
</evidence>
<dbReference type="RefSeq" id="WP_085151310.1">
    <property type="nucleotide sequence ID" value="NZ_AP022612.1"/>
</dbReference>
<dbReference type="Gene3D" id="3.40.50.1820">
    <property type="entry name" value="alpha/beta hydrolase"/>
    <property type="match status" value="1"/>
</dbReference>
<gene>
    <name evidence="1" type="ORF">MCNF_15390</name>
</gene>
<reference evidence="1" key="1">
    <citation type="journal article" date="2019" name="Emerg. Microbes Infect.">
        <title>Comprehensive subspecies identification of 175 nontuberculous mycobacteria species based on 7547 genomic profiles.</title>
        <authorList>
            <person name="Matsumoto Y."/>
            <person name="Kinjo T."/>
            <person name="Motooka D."/>
            <person name="Nabeya D."/>
            <person name="Jung N."/>
            <person name="Uechi K."/>
            <person name="Horii T."/>
            <person name="Iida T."/>
            <person name="Fujita J."/>
            <person name="Nakamura S."/>
        </authorList>
    </citation>
    <scope>NUCLEOTIDE SEQUENCE [LARGE SCALE GENOMIC DNA]</scope>
    <source>
        <strain evidence="1">JCM 13671</strain>
    </source>
</reference>
<name>A0A7I7XUX3_9MYCO</name>
<reference evidence="1" key="2">
    <citation type="submission" date="2020-02" db="EMBL/GenBank/DDBJ databases">
        <authorList>
            <person name="Matsumoto Y."/>
            <person name="Motooka D."/>
            <person name="Nakamura S."/>
        </authorList>
    </citation>
    <scope>NUCLEOTIDE SEQUENCE</scope>
    <source>
        <strain evidence="1">JCM 13671</strain>
    </source>
</reference>
<dbReference type="GO" id="GO:0006654">
    <property type="term" value="P:phosphatidic acid biosynthetic process"/>
    <property type="evidence" value="ECO:0007669"/>
    <property type="project" value="TreeGrafter"/>
</dbReference>
<keyword evidence="1" id="KW-0378">Hydrolase</keyword>
<dbReference type="GO" id="GO:0052689">
    <property type="term" value="F:carboxylic ester hydrolase activity"/>
    <property type="evidence" value="ECO:0007669"/>
    <property type="project" value="TreeGrafter"/>
</dbReference>
<dbReference type="SUPFAM" id="SSF53474">
    <property type="entry name" value="alpha/beta-Hydrolases"/>
    <property type="match status" value="1"/>
</dbReference>
<dbReference type="EMBL" id="AP022612">
    <property type="protein sequence ID" value="BBZ32934.1"/>
    <property type="molecule type" value="Genomic_DNA"/>
</dbReference>
<proteinExistence type="predicted"/>
<dbReference type="OrthoDB" id="9773549at2"/>
<dbReference type="PANTHER" id="PTHR42886">
    <property type="entry name" value="RE40534P-RELATED"/>
    <property type="match status" value="1"/>
</dbReference>
<dbReference type="Proteomes" id="UP000466931">
    <property type="component" value="Chromosome"/>
</dbReference>
<protein>
    <submittedName>
        <fullName evidence="1">Alpha/beta hydrolase</fullName>
    </submittedName>
</protein>